<accession>A0A1H1TTY7</accession>
<dbReference type="RefSeq" id="WP_019193704.1">
    <property type="nucleotide sequence ID" value="NZ_LT629765.1"/>
</dbReference>
<gene>
    <name evidence="1" type="ORF">SAMN04488539_2074</name>
</gene>
<proteinExistence type="predicted"/>
<evidence type="ECO:0000313" key="1">
    <source>
        <dbReference type="EMBL" id="SDS63668.1"/>
    </source>
</evidence>
<evidence type="ECO:0000313" key="2">
    <source>
        <dbReference type="Proteomes" id="UP000182237"/>
    </source>
</evidence>
<sequence>MSTATGRTRAPVVDLALARARREASRRSRFTLVARVSTMKADEEIFRYIGFDEATTLREAQRVVATAFVLDDAPPAPSHFSRSGRTLGDVLRPGSGPLHYSWGLWRFVFELAETYPRDEATPPAVCIAGAGDFGDTPFDIAEVNRRLIGDDRAADVLRSVRPELREVVTRSRMFDYVLLLHALDVRRGGVDKRVRDAAARLPRERTAKGRDAYWSVLLGLACFADEDTTDSIISSTFAALGWGHCPASQVRSLCAGSLVRLAGLGVYGPAESAPVDRLDIFRELLRG</sequence>
<dbReference type="SUPFAM" id="SSF159941">
    <property type="entry name" value="MM3350-like"/>
    <property type="match status" value="1"/>
</dbReference>
<dbReference type="Proteomes" id="UP000182237">
    <property type="component" value="Chromosome I"/>
</dbReference>
<keyword evidence="2" id="KW-1185">Reference proteome</keyword>
<dbReference type="AlphaFoldDB" id="A0A1H1TTY7"/>
<dbReference type="EMBL" id="LT629765">
    <property type="protein sequence ID" value="SDS63668.1"/>
    <property type="molecule type" value="Genomic_DNA"/>
</dbReference>
<dbReference type="eggNOG" id="ENOG5031I3T">
    <property type="taxonomic scope" value="Bacteria"/>
</dbReference>
<reference evidence="1 2" key="1">
    <citation type="submission" date="2016-10" db="EMBL/GenBank/DDBJ databases">
        <authorList>
            <person name="de Groot N.N."/>
        </authorList>
    </citation>
    <scope>NUCLEOTIDE SEQUENCE [LARGE SCALE GENOMIC DNA]</scope>
    <source>
        <strain evidence="1 2">DSM 45434</strain>
    </source>
</reference>
<name>A0A1H1TTY7_9CORY</name>
<dbReference type="InterPro" id="IPR024047">
    <property type="entry name" value="MM3350-like_sf"/>
</dbReference>
<organism evidence="1 2">
    <name type="scientific">Corynebacterium timonense</name>
    <dbReference type="NCBI Taxonomy" id="441500"/>
    <lineage>
        <taxon>Bacteria</taxon>
        <taxon>Bacillati</taxon>
        <taxon>Actinomycetota</taxon>
        <taxon>Actinomycetes</taxon>
        <taxon>Mycobacteriales</taxon>
        <taxon>Corynebacteriaceae</taxon>
        <taxon>Corynebacterium</taxon>
    </lineage>
</organism>
<protein>
    <submittedName>
        <fullName evidence="1">Uncharacterized protein</fullName>
    </submittedName>
</protein>
<dbReference type="OrthoDB" id="4426135at2"/>
<dbReference type="STRING" id="1203190.GCA_000312345_00857"/>